<name>A0A381R1F4_9ZZZZ</name>
<evidence type="ECO:0000256" key="2">
    <source>
        <dbReference type="ARBA" id="ARBA00022980"/>
    </source>
</evidence>
<evidence type="ECO:0000256" key="4">
    <source>
        <dbReference type="SAM" id="MobiDB-lite"/>
    </source>
</evidence>
<dbReference type="PANTHER" id="PTHR10746">
    <property type="entry name" value="50S RIBOSOMAL PROTEIN L4"/>
    <property type="match status" value="1"/>
</dbReference>
<dbReference type="InterPro" id="IPR002136">
    <property type="entry name" value="Ribosomal_uL4"/>
</dbReference>
<dbReference type="HAMAP" id="MF_01328_B">
    <property type="entry name" value="Ribosomal_uL4_B"/>
    <property type="match status" value="1"/>
</dbReference>
<keyword evidence="2" id="KW-0689">Ribosomal protein</keyword>
<dbReference type="AlphaFoldDB" id="A0A381R1F4"/>
<dbReference type="PANTHER" id="PTHR10746:SF6">
    <property type="entry name" value="LARGE RIBOSOMAL SUBUNIT PROTEIN UL4M"/>
    <property type="match status" value="1"/>
</dbReference>
<dbReference type="NCBIfam" id="TIGR03953">
    <property type="entry name" value="rplD_bact"/>
    <property type="match status" value="1"/>
</dbReference>
<evidence type="ECO:0000256" key="1">
    <source>
        <dbReference type="ARBA" id="ARBA00010528"/>
    </source>
</evidence>
<evidence type="ECO:0008006" key="6">
    <source>
        <dbReference type="Google" id="ProtNLM"/>
    </source>
</evidence>
<dbReference type="Gene3D" id="3.40.1370.10">
    <property type="match status" value="1"/>
</dbReference>
<dbReference type="GO" id="GO:1990904">
    <property type="term" value="C:ribonucleoprotein complex"/>
    <property type="evidence" value="ECO:0007669"/>
    <property type="project" value="UniProtKB-KW"/>
</dbReference>
<dbReference type="EMBL" id="UINC01001603">
    <property type="protein sequence ID" value="SUZ84689.1"/>
    <property type="molecule type" value="Genomic_DNA"/>
</dbReference>
<sequence length="205" mass="22716">MELKIHGTGTSKIIGDDSIFGMQPNEDVVHQAVLAELSNRHQGTHASKSRGMVRGGGRKPFRQKGRGAARVGTIRSPLWKGGGVVFGPKPHSYKKSINRKMRQLARKSVLSSKASEGAIFVVDEFKFNNPKTSQFNQLVKDLKLTGKRITVLPAIVDENLFLSVRNLKNITLIKVDHASTYDLIDNDILLFDKAGIMLLNEQLKN</sequence>
<dbReference type="GO" id="GO:0005840">
    <property type="term" value="C:ribosome"/>
    <property type="evidence" value="ECO:0007669"/>
    <property type="project" value="UniProtKB-KW"/>
</dbReference>
<accession>A0A381R1F4</accession>
<gene>
    <name evidence="5" type="ORF">METZ01_LOCUS37543</name>
</gene>
<dbReference type="GO" id="GO:0003735">
    <property type="term" value="F:structural constituent of ribosome"/>
    <property type="evidence" value="ECO:0007669"/>
    <property type="project" value="InterPro"/>
</dbReference>
<keyword evidence="3" id="KW-0687">Ribonucleoprotein</keyword>
<protein>
    <recommendedName>
        <fullName evidence="6">50S ribosomal protein L4</fullName>
    </recommendedName>
</protein>
<dbReference type="Pfam" id="PF00573">
    <property type="entry name" value="Ribosomal_L4"/>
    <property type="match status" value="1"/>
</dbReference>
<evidence type="ECO:0000313" key="5">
    <source>
        <dbReference type="EMBL" id="SUZ84689.1"/>
    </source>
</evidence>
<feature type="region of interest" description="Disordered" evidence="4">
    <location>
        <begin position="41"/>
        <end position="67"/>
    </location>
</feature>
<reference evidence="5" key="1">
    <citation type="submission" date="2018-05" db="EMBL/GenBank/DDBJ databases">
        <authorList>
            <person name="Lanie J.A."/>
            <person name="Ng W.-L."/>
            <person name="Kazmierczak K.M."/>
            <person name="Andrzejewski T.M."/>
            <person name="Davidsen T.M."/>
            <person name="Wayne K.J."/>
            <person name="Tettelin H."/>
            <person name="Glass J.I."/>
            <person name="Rusch D."/>
            <person name="Podicherti R."/>
            <person name="Tsui H.-C.T."/>
            <person name="Winkler M.E."/>
        </authorList>
    </citation>
    <scope>NUCLEOTIDE SEQUENCE</scope>
</reference>
<evidence type="ECO:0000256" key="3">
    <source>
        <dbReference type="ARBA" id="ARBA00023274"/>
    </source>
</evidence>
<proteinExistence type="inferred from homology"/>
<dbReference type="InterPro" id="IPR023574">
    <property type="entry name" value="Ribosomal_uL4_dom_sf"/>
</dbReference>
<organism evidence="5">
    <name type="scientific">marine metagenome</name>
    <dbReference type="NCBI Taxonomy" id="408172"/>
    <lineage>
        <taxon>unclassified sequences</taxon>
        <taxon>metagenomes</taxon>
        <taxon>ecological metagenomes</taxon>
    </lineage>
</organism>
<comment type="similarity">
    <text evidence="1">Belongs to the universal ribosomal protein uL4 family.</text>
</comment>
<dbReference type="GO" id="GO:0006412">
    <property type="term" value="P:translation"/>
    <property type="evidence" value="ECO:0007669"/>
    <property type="project" value="InterPro"/>
</dbReference>
<feature type="compositionally biased region" description="Basic residues" evidence="4">
    <location>
        <begin position="56"/>
        <end position="67"/>
    </location>
</feature>
<dbReference type="InterPro" id="IPR013005">
    <property type="entry name" value="Ribosomal_uL4-like"/>
</dbReference>
<dbReference type="SUPFAM" id="SSF52166">
    <property type="entry name" value="Ribosomal protein L4"/>
    <property type="match status" value="1"/>
</dbReference>